<dbReference type="OrthoDB" id="6745403at2759"/>
<dbReference type="FunCoup" id="G8JR77">
    <property type="interactions" value="411"/>
</dbReference>
<dbReference type="GeneID" id="11472126"/>
<comment type="subcellular location">
    <subcellularLocation>
        <location evidence="7">Endoplasmic reticulum membrane</location>
        <topology evidence="7">Multi-pass membrane protein</topology>
    </subcellularLocation>
    <subcellularLocation>
        <location evidence="1">Membrane</location>
        <topology evidence="1">Multi-pass membrane protein</topology>
    </subcellularLocation>
</comment>
<dbReference type="eggNOG" id="KOG3188">
    <property type="taxonomic scope" value="Eukaryota"/>
</dbReference>
<evidence type="ECO:0000256" key="2">
    <source>
        <dbReference type="ARBA" id="ARBA00005376"/>
    </source>
</evidence>
<evidence type="ECO:0000313" key="9">
    <source>
        <dbReference type="Proteomes" id="UP000006790"/>
    </source>
</evidence>
<evidence type="ECO:0000256" key="4">
    <source>
        <dbReference type="ARBA" id="ARBA00022692"/>
    </source>
</evidence>
<accession>G8JR77</accession>
<keyword evidence="9" id="KW-1185">Reference proteome</keyword>
<evidence type="ECO:0000256" key="5">
    <source>
        <dbReference type="ARBA" id="ARBA00022989"/>
    </source>
</evidence>
<evidence type="ECO:0000313" key="8">
    <source>
        <dbReference type="EMBL" id="AET38646.1"/>
    </source>
</evidence>
<keyword evidence="4 7" id="KW-0812">Transmembrane</keyword>
<dbReference type="OMA" id="KDMDPRW"/>
<dbReference type="InterPro" id="IPR008568">
    <property type="entry name" value="EMC3"/>
</dbReference>
<name>G8JR77_ERECY</name>
<protein>
    <recommendedName>
        <fullName evidence="3 7">ER membrane protein complex subunit 3</fullName>
    </recommendedName>
</protein>
<dbReference type="STRING" id="931890.G8JR77"/>
<dbReference type="AlphaFoldDB" id="G8JR77"/>
<organism evidence="8 9">
    <name type="scientific">Eremothecium cymbalariae (strain CBS 270.75 / DBVPG 7215 / KCTC 17166 / NRRL Y-17582)</name>
    <name type="common">Yeast</name>
    <dbReference type="NCBI Taxonomy" id="931890"/>
    <lineage>
        <taxon>Eukaryota</taxon>
        <taxon>Fungi</taxon>
        <taxon>Dikarya</taxon>
        <taxon>Ascomycota</taxon>
        <taxon>Saccharomycotina</taxon>
        <taxon>Saccharomycetes</taxon>
        <taxon>Saccharomycetales</taxon>
        <taxon>Saccharomycetaceae</taxon>
        <taxon>Eremothecium</taxon>
    </lineage>
</organism>
<dbReference type="GO" id="GO:0015914">
    <property type="term" value="P:phospholipid transport"/>
    <property type="evidence" value="ECO:0007669"/>
    <property type="project" value="EnsemblFungi"/>
</dbReference>
<gene>
    <name evidence="8" type="ordered locus">Ecym_3143</name>
</gene>
<evidence type="ECO:0000256" key="1">
    <source>
        <dbReference type="ARBA" id="ARBA00004141"/>
    </source>
</evidence>
<dbReference type="Proteomes" id="UP000006790">
    <property type="component" value="Chromosome 3"/>
</dbReference>
<proteinExistence type="inferred from homology"/>
<dbReference type="GO" id="GO:0006644">
    <property type="term" value="P:phospholipid metabolic process"/>
    <property type="evidence" value="ECO:0007669"/>
    <property type="project" value="EnsemblFungi"/>
</dbReference>
<keyword evidence="6 7" id="KW-0472">Membrane</keyword>
<comment type="function">
    <text evidence="7">The EMC seems to be required for efficient folding of proteins in the endoplasmic reticulum (ER).</text>
</comment>
<sequence length="261" mass="29422">MWSKLLIAANETVAELTLDPRLKLWVLLPISIVMILVGVIQQYTMVLLGPKVKSAPRPTITENQYISKPIAVLNNGVNLHEASFKIRQQYLAQVLSEGKYLALKGRNDSAQNILTDPNVSDAILNMAKGNLANYVPQTLIMWWVNYFFAGFVLMKLPFPLTIRFKEMLQSGVMTPDLDVRWVSSISWYFISMFGLKPVYNLLFGDSKLGDIELPMQQFVGGSMPGGPTPEVLMKDYANDLTIAQHESIFEGIEERILNMYS</sequence>
<dbReference type="PANTHER" id="PTHR13116:SF5">
    <property type="entry name" value="ER MEMBRANE PROTEIN COMPLEX SUBUNIT 3"/>
    <property type="match status" value="1"/>
</dbReference>
<dbReference type="GO" id="GO:0032977">
    <property type="term" value="F:membrane insertase activity"/>
    <property type="evidence" value="ECO:0007669"/>
    <property type="project" value="EnsemblFungi"/>
</dbReference>
<reference evidence="9" key="1">
    <citation type="journal article" date="2012" name="G3 (Bethesda)">
        <title>Pichia sorbitophila, an interspecies yeast hybrid reveals early steps of genome resolution following polyploidization.</title>
        <authorList>
            <person name="Leh Louis V."/>
            <person name="Despons L."/>
            <person name="Friedrich A."/>
            <person name="Martin T."/>
            <person name="Durrens P."/>
            <person name="Casaregola S."/>
            <person name="Neuveglise C."/>
            <person name="Fairhead C."/>
            <person name="Marck C."/>
            <person name="Cruz J.A."/>
            <person name="Straub M.L."/>
            <person name="Kugler V."/>
            <person name="Sacerdot C."/>
            <person name="Uzunov Z."/>
            <person name="Thierry A."/>
            <person name="Weiss S."/>
            <person name="Bleykasten C."/>
            <person name="De Montigny J."/>
            <person name="Jacques N."/>
            <person name="Jung P."/>
            <person name="Lemaire M."/>
            <person name="Mallet S."/>
            <person name="Morel G."/>
            <person name="Richard G.F."/>
            <person name="Sarkar A."/>
            <person name="Savel G."/>
            <person name="Schacherer J."/>
            <person name="Seret M.L."/>
            <person name="Talla E."/>
            <person name="Samson G."/>
            <person name="Jubin C."/>
            <person name="Poulain J."/>
            <person name="Vacherie B."/>
            <person name="Barbe V."/>
            <person name="Pelletier E."/>
            <person name="Sherman D.J."/>
            <person name="Westhof E."/>
            <person name="Weissenbach J."/>
            <person name="Baret P.V."/>
            <person name="Wincker P."/>
            <person name="Gaillardin C."/>
            <person name="Dujon B."/>
            <person name="Souciet J.L."/>
        </authorList>
    </citation>
    <scope>NUCLEOTIDE SEQUENCE [LARGE SCALE GENOMIC DNA]</scope>
    <source>
        <strain evidence="9">CBS 270.75 / DBVPG 7215 / KCTC 17166 / NRRL Y-17582</strain>
    </source>
</reference>
<dbReference type="SMART" id="SM01415">
    <property type="entry name" value="DUF106"/>
    <property type="match status" value="1"/>
</dbReference>
<dbReference type="PIRSF" id="PIRSF010045">
    <property type="entry name" value="DUF850_TM_euk"/>
    <property type="match status" value="1"/>
</dbReference>
<dbReference type="Pfam" id="PF01956">
    <property type="entry name" value="EMC3_TMCO1"/>
    <property type="match status" value="1"/>
</dbReference>
<dbReference type="HOGENOM" id="CLU_060791_0_0_1"/>
<dbReference type="GO" id="GO:0034975">
    <property type="term" value="P:protein folding in endoplasmic reticulum"/>
    <property type="evidence" value="ECO:0007669"/>
    <property type="project" value="TreeGrafter"/>
</dbReference>
<dbReference type="KEGG" id="erc:Ecym_3143"/>
<dbReference type="PANTHER" id="PTHR13116">
    <property type="entry name" value="ER MEMBRANE PROTEIN COMPLEX SUBUNIT 3"/>
    <property type="match status" value="1"/>
</dbReference>
<dbReference type="InterPro" id="IPR002809">
    <property type="entry name" value="EMC3/TMCO1"/>
</dbReference>
<keyword evidence="5 7" id="KW-1133">Transmembrane helix</keyword>
<evidence type="ECO:0000256" key="6">
    <source>
        <dbReference type="ARBA" id="ARBA00023136"/>
    </source>
</evidence>
<dbReference type="GO" id="GO:0051087">
    <property type="term" value="F:protein-folding chaperone binding"/>
    <property type="evidence" value="ECO:0007669"/>
    <property type="project" value="EnsemblFungi"/>
</dbReference>
<comment type="similarity">
    <text evidence="2 7">Belongs to the EMC3 family.</text>
</comment>
<dbReference type="InParanoid" id="G8JR77"/>
<dbReference type="GO" id="GO:0072546">
    <property type="term" value="C:EMC complex"/>
    <property type="evidence" value="ECO:0007669"/>
    <property type="project" value="EnsemblFungi"/>
</dbReference>
<feature type="transmembrane region" description="Helical" evidence="7">
    <location>
        <begin position="24"/>
        <end position="44"/>
    </location>
</feature>
<dbReference type="RefSeq" id="XP_003645463.1">
    <property type="nucleotide sequence ID" value="XM_003645415.1"/>
</dbReference>
<feature type="transmembrane region" description="Helical" evidence="7">
    <location>
        <begin position="140"/>
        <end position="158"/>
    </location>
</feature>
<evidence type="ECO:0000256" key="7">
    <source>
        <dbReference type="PIRNR" id="PIRNR010045"/>
    </source>
</evidence>
<dbReference type="GO" id="GO:0045050">
    <property type="term" value="P:protein insertion into ER membrane by stop-transfer membrane-anchor sequence"/>
    <property type="evidence" value="ECO:0007669"/>
    <property type="project" value="EnsemblFungi"/>
</dbReference>
<evidence type="ECO:0000256" key="3">
    <source>
        <dbReference type="ARBA" id="ARBA00020822"/>
    </source>
</evidence>
<dbReference type="EMBL" id="CP002499">
    <property type="protein sequence ID" value="AET38646.1"/>
    <property type="molecule type" value="Genomic_DNA"/>
</dbReference>